<dbReference type="Pfam" id="PF13304">
    <property type="entry name" value="AAA_21"/>
    <property type="match status" value="1"/>
</dbReference>
<evidence type="ECO:0008006" key="6">
    <source>
        <dbReference type="Google" id="ProtNLM"/>
    </source>
</evidence>
<proteinExistence type="predicted"/>
<dbReference type="Proteomes" id="UP000078292">
    <property type="component" value="Unassembled WGS sequence"/>
</dbReference>
<feature type="domain" description="Endonuclease GajA/Old nuclease/RecF-like AAA" evidence="1">
    <location>
        <begin position="1"/>
        <end position="48"/>
    </location>
</feature>
<dbReference type="SUPFAM" id="SSF52540">
    <property type="entry name" value="P-loop containing nucleoside triphosphate hydrolases"/>
    <property type="match status" value="1"/>
</dbReference>
<dbReference type="AlphaFoldDB" id="A0A1B7M2S1"/>
<evidence type="ECO:0000313" key="4">
    <source>
        <dbReference type="EMBL" id="OAV62881.1"/>
    </source>
</evidence>
<dbReference type="RefSeq" id="WP_043056062.1">
    <property type="nucleotide sequence ID" value="NZ_LXEY01000007.1"/>
</dbReference>
<dbReference type="InterPro" id="IPR051396">
    <property type="entry name" value="Bact_Antivir_Def_Nuclease"/>
</dbReference>
<accession>A0A1B7M2S1</accession>
<dbReference type="Pfam" id="PF20469">
    <property type="entry name" value="OLD-like_TOPRIM"/>
    <property type="match status" value="1"/>
</dbReference>
<comment type="caution">
    <text evidence="4">The sequence shown here is derived from an EMBL/GenBank/DDBJ whole genome shotgun (WGS) entry which is preliminary data.</text>
</comment>
<sequence length="533" mass="60079">MIARVKATNYRCFKSLDFSPNPDLNIVVGDNEAGKSTLLEVISLLISGRVRGRRASEDLNPYWFNHDAVKAFFEALDRKQSPDWPEIDLEIFFEDETPGVGRLRGVWNSEAKEYPGLRLQVQPDPEHSAELDAYSSEEDLPRLIPSDLYMVTWKDFAGEIILRQPRGLGIALVNSNTTWSYSGVDYKLRQLIRDFVSPQESAKIALDHRKAKAEITSGILREVNERIGKEDSSFGVSLQMDQSASTNWDAVVAPHIEETPFSMLGQGRQVSTKIALAMSRTPEQSQFVLIEEPENHLSHTQLQRMLQQVNSLAHGRQLFVTTHSSFVLNRLGLKSLHLMYKSEIAQLDTPDITNDTKEYFQKQSGYDTLRLAIGSKVVIVEGPSDEMIFNLAYKIIKGVEPRDNAIDVITLGIRGKRALELGKALNRKMAVLRDNDGKEPSYWKDAAADLLETGKREYFIGDVDLGRTLEYQVVNTGDNEAKLRKILGLGAEDSVVETMVGGKTEWAWRVADKEVTLSWPQYFIDAIEFIHGD</sequence>
<dbReference type="InterPro" id="IPR041685">
    <property type="entry name" value="AAA_GajA/Old/RecF-like"/>
</dbReference>
<dbReference type="InterPro" id="IPR027417">
    <property type="entry name" value="P-loop_NTPase"/>
</dbReference>
<dbReference type="PANTHER" id="PTHR43581">
    <property type="entry name" value="ATP/GTP PHOSPHATASE"/>
    <property type="match status" value="1"/>
</dbReference>
<dbReference type="GO" id="GO:0016887">
    <property type="term" value="F:ATP hydrolysis activity"/>
    <property type="evidence" value="ECO:0007669"/>
    <property type="project" value="InterPro"/>
</dbReference>
<dbReference type="GO" id="GO:0005524">
    <property type="term" value="F:ATP binding"/>
    <property type="evidence" value="ECO:0007669"/>
    <property type="project" value="InterPro"/>
</dbReference>
<dbReference type="STRING" id="1837282.A6F49_04285"/>
<gene>
    <name evidence="4" type="ORF">A6F49_04285</name>
</gene>
<dbReference type="EMBL" id="LXEY01000007">
    <property type="protein sequence ID" value="OAV62881.1"/>
    <property type="molecule type" value="Genomic_DNA"/>
</dbReference>
<dbReference type="InterPro" id="IPR003959">
    <property type="entry name" value="ATPase_AAA_core"/>
</dbReference>
<name>A0A1B7M2S1_9MICC</name>
<dbReference type="Gene3D" id="3.40.50.300">
    <property type="entry name" value="P-loop containing nucleotide triphosphate hydrolases"/>
    <property type="match status" value="2"/>
</dbReference>
<dbReference type="OrthoDB" id="3237462at2"/>
<dbReference type="Pfam" id="PF13175">
    <property type="entry name" value="AAA_15"/>
    <property type="match status" value="1"/>
</dbReference>
<reference evidence="4 5" key="1">
    <citation type="submission" date="2016-04" db="EMBL/GenBank/DDBJ databases">
        <title>First whole genome shotgun sequence of the bacterium Enteractinococcus sp. strain UASWS1574.</title>
        <authorList>
            <person name="Crovadore J."/>
            <person name="Chablais R."/>
            <person name="Lefort F."/>
        </authorList>
    </citation>
    <scope>NUCLEOTIDE SEQUENCE [LARGE SCALE GENOMIC DNA]</scope>
    <source>
        <strain evidence="4 5">UASWS1574</strain>
    </source>
</reference>
<evidence type="ECO:0000259" key="3">
    <source>
        <dbReference type="Pfam" id="PF20469"/>
    </source>
</evidence>
<evidence type="ECO:0000259" key="1">
    <source>
        <dbReference type="Pfam" id="PF13175"/>
    </source>
</evidence>
<dbReference type="InterPro" id="IPR034139">
    <property type="entry name" value="TOPRIM_OLD"/>
</dbReference>
<protein>
    <recommendedName>
        <fullName evidence="6">ATP-dependent endonuclease</fullName>
    </recommendedName>
</protein>
<organism evidence="4 5">
    <name type="scientific">Enteractinococcus helveticum</name>
    <dbReference type="NCBI Taxonomy" id="1837282"/>
    <lineage>
        <taxon>Bacteria</taxon>
        <taxon>Bacillati</taxon>
        <taxon>Actinomycetota</taxon>
        <taxon>Actinomycetes</taxon>
        <taxon>Micrococcales</taxon>
        <taxon>Micrococcaceae</taxon>
    </lineage>
</organism>
<keyword evidence="5" id="KW-1185">Reference proteome</keyword>
<dbReference type="PANTHER" id="PTHR43581:SF4">
    <property type="entry name" value="ATP_GTP PHOSPHATASE"/>
    <property type="match status" value="1"/>
</dbReference>
<feature type="domain" description="ATPase AAA-type core" evidence="2">
    <location>
        <begin position="225"/>
        <end position="329"/>
    </location>
</feature>
<evidence type="ECO:0000313" key="5">
    <source>
        <dbReference type="Proteomes" id="UP000078292"/>
    </source>
</evidence>
<evidence type="ECO:0000259" key="2">
    <source>
        <dbReference type="Pfam" id="PF13304"/>
    </source>
</evidence>
<feature type="domain" description="OLD protein-like TOPRIM" evidence="3">
    <location>
        <begin position="376"/>
        <end position="436"/>
    </location>
</feature>